<organism evidence="5 6">
    <name type="scientific">Microbacterium mcarthurae</name>
    <dbReference type="NCBI Taxonomy" id="3035918"/>
    <lineage>
        <taxon>Bacteria</taxon>
        <taxon>Bacillati</taxon>
        <taxon>Actinomycetota</taxon>
        <taxon>Actinomycetes</taxon>
        <taxon>Micrococcales</taxon>
        <taxon>Microbacteriaceae</taxon>
        <taxon>Microbacterium</taxon>
    </lineage>
</organism>
<feature type="transmembrane region" description="Helical" evidence="3">
    <location>
        <begin position="95"/>
        <end position="115"/>
    </location>
</feature>
<keyword evidence="1" id="KW-0597">Phosphoprotein</keyword>
<dbReference type="PROSITE" id="PS50006">
    <property type="entry name" value="FHA_DOMAIN"/>
    <property type="match status" value="1"/>
</dbReference>
<dbReference type="Gene3D" id="2.60.200.20">
    <property type="match status" value="1"/>
</dbReference>
<protein>
    <submittedName>
        <fullName evidence="5">DUF5684 domain-containing protein</fullName>
    </submittedName>
</protein>
<feature type="transmembrane region" description="Helical" evidence="3">
    <location>
        <begin position="61"/>
        <end position="83"/>
    </location>
</feature>
<comment type="caution">
    <text evidence="5">The sequence shown here is derived from an EMBL/GenBank/DDBJ whole genome shotgun (WGS) entry which is preliminary data.</text>
</comment>
<feature type="compositionally biased region" description="Basic and acidic residues" evidence="2">
    <location>
        <begin position="294"/>
        <end position="303"/>
    </location>
</feature>
<dbReference type="InterPro" id="IPR000253">
    <property type="entry name" value="FHA_dom"/>
</dbReference>
<dbReference type="InterPro" id="IPR043739">
    <property type="entry name" value="DUF5684"/>
</dbReference>
<keyword evidence="3" id="KW-1133">Transmembrane helix</keyword>
<keyword evidence="3" id="KW-0812">Transmembrane</keyword>
<evidence type="ECO:0000313" key="6">
    <source>
        <dbReference type="Proteomes" id="UP001630303"/>
    </source>
</evidence>
<gene>
    <name evidence="5" type="ORF">P5G46_11065</name>
</gene>
<feature type="region of interest" description="Disordered" evidence="2">
    <location>
        <begin position="123"/>
        <end position="143"/>
    </location>
</feature>
<feature type="region of interest" description="Disordered" evidence="2">
    <location>
        <begin position="188"/>
        <end position="250"/>
    </location>
</feature>
<feature type="transmembrane region" description="Helical" evidence="3">
    <location>
        <begin position="7"/>
        <end position="32"/>
    </location>
</feature>
<feature type="domain" description="FHA" evidence="4">
    <location>
        <begin position="447"/>
        <end position="501"/>
    </location>
</feature>
<sequence length="537" mass="56173">MNDSTAVILGALTLLLFVIVYVWYALALAAMFSKTGEPTWKAWVPVVNVATVLKLGGFSPWLVLLNLIPLFGTIAYTVVWIIAVHRVSQSFDRGVGMTVLGAFIPVVWASVLGFGEARWEEEAPGVRRSGAVDENSAPIRRGQDFAGPYVPLVGGWTPEPLRPADTDDVAVSSEPVSAPIALPFAAPSPSLSDAVPSPSGWAPPASRADDAPAPAPDSWAAPAPDASASPAPTPPASPAAPAPDGVRDTVDLGDSLADVLAALRAPAPTRDVSTAPPVDETPRDAGTPLVPASPHRDRGDSSSDRPVASVAPAEPEAASGEESEPLDLAPWRGLTPRTDADGPAADVPLTRPAPEAPAPPLGTGETDDEFPEMSEAVSAVPEAPKAGAPRSARTSVSALYTQPEFPADPAADDFDALDRTVVTRRRRIPWALVPPHGTPVDLTSDVVIVGRRPAPDAAHPDAQLVAIADETRTVSKTHARLQLKGETWYVTDLDSTNGVLFATLMGTEVEAPPGEEIEAGERFFLGDAEVRLARRES</sequence>
<accession>A0ABW9GLX8</accession>
<dbReference type="SUPFAM" id="SSF49879">
    <property type="entry name" value="SMAD/FHA domain"/>
    <property type="match status" value="1"/>
</dbReference>
<evidence type="ECO:0000256" key="1">
    <source>
        <dbReference type="ARBA" id="ARBA00022553"/>
    </source>
</evidence>
<dbReference type="InterPro" id="IPR008984">
    <property type="entry name" value="SMAD_FHA_dom_sf"/>
</dbReference>
<evidence type="ECO:0000313" key="5">
    <source>
        <dbReference type="EMBL" id="MFM2721043.1"/>
    </source>
</evidence>
<feature type="region of interest" description="Disordered" evidence="2">
    <location>
        <begin position="263"/>
        <end position="395"/>
    </location>
</feature>
<proteinExistence type="predicted"/>
<keyword evidence="3" id="KW-0472">Membrane</keyword>
<reference evidence="5 6" key="1">
    <citation type="submission" date="2023-03" db="EMBL/GenBank/DDBJ databases">
        <title>MT1 and MT2 Draft Genomes of Novel Species.</title>
        <authorList>
            <person name="Venkateswaran K."/>
        </authorList>
    </citation>
    <scope>NUCLEOTIDE SEQUENCE [LARGE SCALE GENOMIC DNA]</scope>
    <source>
        <strain evidence="5 6">IF8SW-P5</strain>
    </source>
</reference>
<feature type="compositionally biased region" description="Low complexity" evidence="2">
    <location>
        <begin position="306"/>
        <end position="318"/>
    </location>
</feature>
<evidence type="ECO:0000256" key="3">
    <source>
        <dbReference type="SAM" id="Phobius"/>
    </source>
</evidence>
<keyword evidence="6" id="KW-1185">Reference proteome</keyword>
<name>A0ABW9GLX8_9MICO</name>
<evidence type="ECO:0000256" key="2">
    <source>
        <dbReference type="SAM" id="MobiDB-lite"/>
    </source>
</evidence>
<evidence type="ECO:0000259" key="4">
    <source>
        <dbReference type="PROSITE" id="PS50006"/>
    </source>
</evidence>
<dbReference type="Pfam" id="PF18936">
    <property type="entry name" value="DUF5684"/>
    <property type="match status" value="1"/>
</dbReference>
<feature type="compositionally biased region" description="Pro residues" evidence="2">
    <location>
        <begin position="231"/>
        <end position="241"/>
    </location>
</feature>
<dbReference type="RefSeq" id="WP_408905704.1">
    <property type="nucleotide sequence ID" value="NZ_JAROCE010000003.1"/>
</dbReference>
<dbReference type="Pfam" id="PF00498">
    <property type="entry name" value="FHA"/>
    <property type="match status" value="1"/>
</dbReference>
<dbReference type="CDD" id="cd00060">
    <property type="entry name" value="FHA"/>
    <property type="match status" value="1"/>
</dbReference>
<feature type="compositionally biased region" description="Low complexity" evidence="2">
    <location>
        <begin position="216"/>
        <end position="230"/>
    </location>
</feature>
<dbReference type="Proteomes" id="UP001630303">
    <property type="component" value="Unassembled WGS sequence"/>
</dbReference>
<dbReference type="EMBL" id="JAROCE010000003">
    <property type="protein sequence ID" value="MFM2721043.1"/>
    <property type="molecule type" value="Genomic_DNA"/>
</dbReference>